<organism evidence="1 2">
    <name type="scientific">Actinocatenispora thailandica</name>
    <dbReference type="NCBI Taxonomy" id="227318"/>
    <lineage>
        <taxon>Bacteria</taxon>
        <taxon>Bacillati</taxon>
        <taxon>Actinomycetota</taxon>
        <taxon>Actinomycetes</taxon>
        <taxon>Micromonosporales</taxon>
        <taxon>Micromonosporaceae</taxon>
        <taxon>Actinocatenispora</taxon>
    </lineage>
</organism>
<dbReference type="Proteomes" id="UP000611640">
    <property type="component" value="Chromosome"/>
</dbReference>
<dbReference type="KEGG" id="atl:Athai_65320"/>
<reference evidence="1 2" key="1">
    <citation type="submission" date="2020-08" db="EMBL/GenBank/DDBJ databases">
        <title>Whole genome shotgun sequence of Actinocatenispora thailandica NBRC 105041.</title>
        <authorList>
            <person name="Komaki H."/>
            <person name="Tamura T."/>
        </authorList>
    </citation>
    <scope>NUCLEOTIDE SEQUENCE [LARGE SCALE GENOMIC DNA]</scope>
    <source>
        <strain evidence="1 2">NBRC 105041</strain>
    </source>
</reference>
<gene>
    <name evidence="1" type="ORF">Athai_65320</name>
</gene>
<accession>A0A7R7DW81</accession>
<keyword evidence="2" id="KW-1185">Reference proteome</keyword>
<evidence type="ECO:0000313" key="2">
    <source>
        <dbReference type="Proteomes" id="UP000611640"/>
    </source>
</evidence>
<protein>
    <submittedName>
        <fullName evidence="1">Uncharacterized protein</fullName>
    </submittedName>
</protein>
<dbReference type="EMBL" id="AP023355">
    <property type="protein sequence ID" value="BCJ39029.1"/>
    <property type="molecule type" value="Genomic_DNA"/>
</dbReference>
<evidence type="ECO:0000313" key="1">
    <source>
        <dbReference type="EMBL" id="BCJ39029.1"/>
    </source>
</evidence>
<sequence length="152" mass="15811">MAGDSLAALVLSYLDDEDVALTPGDPAAETRTNTWGYAVPPEQIDVPAVGSALSQVASELGGRLSRRGEVGTCYAWYDEQAGQVRCSLSSAPPDRLAFGGRYRLVARATDVVALAAADQTPGLVAWAALADSNADEPAVRVPPFPVWAAALP</sequence>
<dbReference type="AlphaFoldDB" id="A0A7R7DW81"/>
<proteinExistence type="predicted"/>
<name>A0A7R7DW81_9ACTN</name>